<evidence type="ECO:0000313" key="6">
    <source>
        <dbReference type="Proteomes" id="UP000033740"/>
    </source>
</evidence>
<keyword evidence="1" id="KW-0805">Transcription regulation</keyword>
<dbReference type="AlphaFoldDB" id="A0A0F0LQ07"/>
<dbReference type="SUPFAM" id="SSF53822">
    <property type="entry name" value="Periplasmic binding protein-like I"/>
    <property type="match status" value="1"/>
</dbReference>
<dbReference type="RefSeq" id="WP_045270775.1">
    <property type="nucleotide sequence ID" value="NZ_JYIX01000025.1"/>
</dbReference>
<dbReference type="PROSITE" id="PS00356">
    <property type="entry name" value="HTH_LACI_1"/>
    <property type="match status" value="1"/>
</dbReference>
<keyword evidence="3" id="KW-0804">Transcription</keyword>
<name>A0A0F0LQ07_9MICO</name>
<evidence type="ECO:0000259" key="4">
    <source>
        <dbReference type="PROSITE" id="PS50932"/>
    </source>
</evidence>
<sequence>MTPLSVSKPPRVTIREVAQHAGVGIKTVSRVVNSEPNVAPATAARVRASIEALQWEPDAHASNLRRTTTRTRSVGLLLGSVANPFSATIHRAIEDVAIHRDVAVFASSLDDDPEREIAAVEAFVRRKVDGLILTCVAESQAYLTELVPPEMPVVFIDREPTGFAADTVHSDNVGGARLAARHLLGFGHRRLALLIDRRAIWTARERERGFLAALDEFGVPAGDATIVADLSDQDAAERAVMTLLGAPDAPTAIVSGQNLITVGAVHALRKLGHHRDVALVGFDDVELADLMDPGISVVAQRPQELGRLAADRLFSLLDAGERPEPAPVVVPVDLIPRGSGEIRPGPSAGS</sequence>
<dbReference type="Pfam" id="PF00356">
    <property type="entry name" value="LacI"/>
    <property type="match status" value="1"/>
</dbReference>
<proteinExistence type="predicted"/>
<dbReference type="SMART" id="SM00354">
    <property type="entry name" value="HTH_LACI"/>
    <property type="match status" value="1"/>
</dbReference>
<dbReference type="PROSITE" id="PS50932">
    <property type="entry name" value="HTH_LACI_2"/>
    <property type="match status" value="1"/>
</dbReference>
<dbReference type="InterPro" id="IPR001761">
    <property type="entry name" value="Peripla_BP/Lac1_sug-bd_dom"/>
</dbReference>
<evidence type="ECO:0000256" key="3">
    <source>
        <dbReference type="ARBA" id="ARBA00023163"/>
    </source>
</evidence>
<comment type="caution">
    <text evidence="5">The sequence shown here is derived from an EMBL/GenBank/DDBJ whole genome shotgun (WGS) entry which is preliminary data.</text>
</comment>
<dbReference type="GO" id="GO:0003700">
    <property type="term" value="F:DNA-binding transcription factor activity"/>
    <property type="evidence" value="ECO:0007669"/>
    <property type="project" value="TreeGrafter"/>
</dbReference>
<dbReference type="InterPro" id="IPR000843">
    <property type="entry name" value="HTH_LacI"/>
</dbReference>
<reference evidence="5 6" key="1">
    <citation type="submission" date="2015-02" db="EMBL/GenBank/DDBJ databases">
        <title>Draft genome sequences of ten Microbacterium spp. with emphasis on heavy metal contaminated environments.</title>
        <authorList>
            <person name="Corretto E."/>
        </authorList>
    </citation>
    <scope>NUCLEOTIDE SEQUENCE [LARGE SCALE GENOMIC DNA]</scope>
    <source>
        <strain evidence="5 6">ARN176</strain>
    </source>
</reference>
<protein>
    <submittedName>
        <fullName evidence="5">HTH-type transcriptional regulator DegA</fullName>
    </submittedName>
</protein>
<dbReference type="GO" id="GO:0000976">
    <property type="term" value="F:transcription cis-regulatory region binding"/>
    <property type="evidence" value="ECO:0007669"/>
    <property type="project" value="TreeGrafter"/>
</dbReference>
<dbReference type="PANTHER" id="PTHR30146:SF109">
    <property type="entry name" value="HTH-TYPE TRANSCRIPTIONAL REGULATOR GALS"/>
    <property type="match status" value="1"/>
</dbReference>
<keyword evidence="6" id="KW-1185">Reference proteome</keyword>
<accession>A0A0F0LQ07</accession>
<evidence type="ECO:0000256" key="1">
    <source>
        <dbReference type="ARBA" id="ARBA00023015"/>
    </source>
</evidence>
<dbReference type="InterPro" id="IPR028082">
    <property type="entry name" value="Peripla_BP_I"/>
</dbReference>
<dbReference type="Proteomes" id="UP000033740">
    <property type="component" value="Unassembled WGS sequence"/>
</dbReference>
<dbReference type="Pfam" id="PF00532">
    <property type="entry name" value="Peripla_BP_1"/>
    <property type="match status" value="1"/>
</dbReference>
<dbReference type="STRING" id="582680.RS86_00641"/>
<evidence type="ECO:0000313" key="5">
    <source>
        <dbReference type="EMBL" id="KJL34764.1"/>
    </source>
</evidence>
<dbReference type="CDD" id="cd01392">
    <property type="entry name" value="HTH_LacI"/>
    <property type="match status" value="1"/>
</dbReference>
<dbReference type="Gene3D" id="1.10.260.40">
    <property type="entry name" value="lambda repressor-like DNA-binding domains"/>
    <property type="match status" value="1"/>
</dbReference>
<gene>
    <name evidence="5" type="primary">degA_1</name>
    <name evidence="5" type="ORF">RS86_00641</name>
</gene>
<dbReference type="InterPro" id="IPR010982">
    <property type="entry name" value="Lambda_DNA-bd_dom_sf"/>
</dbReference>
<dbReference type="PATRIC" id="fig|582680.6.peg.664"/>
<feature type="domain" description="HTH lacI-type" evidence="4">
    <location>
        <begin position="12"/>
        <end position="66"/>
    </location>
</feature>
<dbReference type="SUPFAM" id="SSF47413">
    <property type="entry name" value="lambda repressor-like DNA-binding domains"/>
    <property type="match status" value="1"/>
</dbReference>
<dbReference type="Gene3D" id="3.40.50.2300">
    <property type="match status" value="2"/>
</dbReference>
<organism evidence="5 6">
    <name type="scientific">Microbacterium azadirachtae</name>
    <dbReference type="NCBI Taxonomy" id="582680"/>
    <lineage>
        <taxon>Bacteria</taxon>
        <taxon>Bacillati</taxon>
        <taxon>Actinomycetota</taxon>
        <taxon>Actinomycetes</taxon>
        <taxon>Micrococcales</taxon>
        <taxon>Microbacteriaceae</taxon>
        <taxon>Microbacterium</taxon>
    </lineage>
</organism>
<evidence type="ECO:0000256" key="2">
    <source>
        <dbReference type="ARBA" id="ARBA00023125"/>
    </source>
</evidence>
<dbReference type="EMBL" id="JYIX01000025">
    <property type="protein sequence ID" value="KJL34764.1"/>
    <property type="molecule type" value="Genomic_DNA"/>
</dbReference>
<keyword evidence="2" id="KW-0238">DNA-binding</keyword>
<dbReference type="PANTHER" id="PTHR30146">
    <property type="entry name" value="LACI-RELATED TRANSCRIPTIONAL REPRESSOR"/>
    <property type="match status" value="1"/>
</dbReference>
<dbReference type="CDD" id="cd06267">
    <property type="entry name" value="PBP1_LacI_sugar_binding-like"/>
    <property type="match status" value="1"/>
</dbReference>